<organism evidence="2 3">
    <name type="scientific">Colletotrichum orbiculare (strain 104-T / ATCC 96160 / CBS 514.97 / LARS 414 / MAFF 240422)</name>
    <name type="common">Cucumber anthracnose fungus</name>
    <name type="synonym">Colletotrichum lagenarium</name>
    <dbReference type="NCBI Taxonomy" id="1213857"/>
    <lineage>
        <taxon>Eukaryota</taxon>
        <taxon>Fungi</taxon>
        <taxon>Dikarya</taxon>
        <taxon>Ascomycota</taxon>
        <taxon>Pezizomycotina</taxon>
        <taxon>Sordariomycetes</taxon>
        <taxon>Hypocreomycetidae</taxon>
        <taxon>Glomerellales</taxon>
        <taxon>Glomerellaceae</taxon>
        <taxon>Colletotrichum</taxon>
        <taxon>Colletotrichum orbiculare species complex</taxon>
    </lineage>
</organism>
<feature type="compositionally biased region" description="Low complexity" evidence="1">
    <location>
        <begin position="900"/>
        <end position="915"/>
    </location>
</feature>
<reference evidence="3" key="1">
    <citation type="journal article" date="2013" name="New Phytol.">
        <title>Comparative genomic and transcriptomic analyses reveal the hemibiotrophic stage shift of Colletotrichum fungi.</title>
        <authorList>
            <person name="Gan P."/>
            <person name="Ikeda K."/>
            <person name="Irieda H."/>
            <person name="Narusaka M."/>
            <person name="O'Connell R.J."/>
            <person name="Narusaka Y."/>
            <person name="Takano Y."/>
            <person name="Kubo Y."/>
            <person name="Shirasu K."/>
        </authorList>
    </citation>
    <scope>NUCLEOTIDE SEQUENCE [LARGE SCALE GENOMIC DNA]</scope>
    <source>
        <strain evidence="3">104-T / ATCC 96160 / CBS 514.97 / LARS 414 / MAFF 240422</strain>
    </source>
</reference>
<accession>A0A484FH15</accession>
<evidence type="ECO:0000313" key="2">
    <source>
        <dbReference type="EMBL" id="TDZ16177.1"/>
    </source>
</evidence>
<dbReference type="EMBL" id="AMCV02000036">
    <property type="protein sequence ID" value="TDZ16177.1"/>
    <property type="molecule type" value="Genomic_DNA"/>
</dbReference>
<feature type="region of interest" description="Disordered" evidence="1">
    <location>
        <begin position="866"/>
        <end position="915"/>
    </location>
</feature>
<comment type="caution">
    <text evidence="2">The sequence shown here is derived from an EMBL/GenBank/DDBJ whole genome shotgun (WGS) entry which is preliminary data.</text>
</comment>
<reference evidence="3" key="2">
    <citation type="journal article" date="2019" name="Mol. Plant Microbe Interact.">
        <title>Genome sequence resources for four phytopathogenic fungi from the Colletotrichum orbiculare species complex.</title>
        <authorList>
            <person name="Gan P."/>
            <person name="Tsushima A."/>
            <person name="Narusaka M."/>
            <person name="Narusaka Y."/>
            <person name="Takano Y."/>
            <person name="Kubo Y."/>
            <person name="Shirasu K."/>
        </authorList>
    </citation>
    <scope>GENOME REANNOTATION</scope>
    <source>
        <strain evidence="3">104-T / ATCC 96160 / CBS 514.97 / LARS 414 / MAFF 240422</strain>
    </source>
</reference>
<protein>
    <submittedName>
        <fullName evidence="2">Uncharacterized protein</fullName>
    </submittedName>
</protein>
<name>A0A484FH15_COLOR</name>
<dbReference type="OrthoDB" id="4848851at2759"/>
<dbReference type="AlphaFoldDB" id="A0A484FH15"/>
<gene>
    <name evidence="2" type="ORF">Cob_v010869</name>
</gene>
<sequence>MNVPVQSTACLIVLPLAIPPIFKHNLQSGVARSEIVTTKVTRDDRPSRCRAGRDVCHPRGTSAISRPYPNPAEKVFETTSTNKSPQVVKSIVEAYGFLDHVAAMLVRDSEVAALTPFFDKNTTLHREAHDPFITQPSDRGATAGIGKLTALVISKNPENDDSSEKGPSDTAAFPPLDVSLDPLKRTHDLLAGLRSKFGFAGVLAKLLHPKEIGTWSKDFDFATHCGNVFGLIRDLHSARPDTGSRVVASFMLQDYLTVVSFKRFWLRHEYGFKSRNFGKYLTTSVDELRQKHSRMDEIILDIEEKAAIIPSPAHARLLQTVYDLALRWSADGVKVHFVSQPSWARSVLNTQHQASRPFYTTSTRTEFHRLLATVLEAIKTYSTIANGAFVSVKAAFVSDPEAEGTGALIQNLSRVLRHLQLAVLTLNSLRHKFPLILRAHLKWISSIHPAETQHCYSDTEGFRKENPAGVIRPNNPKGEHVGAHLARKAGDNPPTGKGKGTGTPGSAKSAGTPGSAKSAGTPGSGPGKGVGSRPGGPVLQTPIRESAQQSGPLPTTPEEVADFLERLDITQFHETDPQDSYSSELHAVDYTARHRSWEEAAFAWFGILCRYSDAVATALEPPPSLDMASDEQDLCLLNASHSYRDVECADTRDVIKDILNPETKRPYSDKELEEIKLKINKGIHGTKRKNWPKSPQYKGTVHAETLILSLYHLAQLERSGPSGIVDKRSPPSRGKNGLELPLAHVVANFKDISSILPVTKRCCPSCFNMVETTEHVCPIVLLYPGNHSDDFSTSLPPWLPKKVFDSLFDKANREVQDRFAAWMEMDKSARSGDSGGTGPGHGMAPEKTVDKMFEMMLKMWGNLSLGQAIPEPGKGSPSASPRPLHQGQGQSQKGKRDASQPEPYQSQPSPTKKTK</sequence>
<feature type="region of interest" description="Disordered" evidence="1">
    <location>
        <begin position="460"/>
        <end position="557"/>
    </location>
</feature>
<proteinExistence type="predicted"/>
<feature type="compositionally biased region" description="Gly residues" evidence="1">
    <location>
        <begin position="522"/>
        <end position="534"/>
    </location>
</feature>
<keyword evidence="3" id="KW-1185">Reference proteome</keyword>
<dbReference type="STRING" id="1213857.A0A484FH15"/>
<evidence type="ECO:0000313" key="3">
    <source>
        <dbReference type="Proteomes" id="UP000014480"/>
    </source>
</evidence>
<feature type="region of interest" description="Disordered" evidence="1">
    <location>
        <begin position="827"/>
        <end position="846"/>
    </location>
</feature>
<dbReference type="Proteomes" id="UP000014480">
    <property type="component" value="Unassembled WGS sequence"/>
</dbReference>
<evidence type="ECO:0000256" key="1">
    <source>
        <dbReference type="SAM" id="MobiDB-lite"/>
    </source>
</evidence>